<reference evidence="3" key="1">
    <citation type="submission" date="2021-03" db="EMBL/GenBank/DDBJ databases">
        <title>Acanthopleuribacteraceae sp. M133.</title>
        <authorList>
            <person name="Wang G."/>
        </authorList>
    </citation>
    <scope>NUCLEOTIDE SEQUENCE</scope>
    <source>
        <strain evidence="3">M133</strain>
    </source>
</reference>
<dbReference type="Pfam" id="PF02639">
    <property type="entry name" value="DUF188"/>
    <property type="match status" value="1"/>
</dbReference>
<dbReference type="RefSeq" id="WP_237379484.1">
    <property type="nucleotide sequence ID" value="NZ_CP071793.1"/>
</dbReference>
<dbReference type="AlphaFoldDB" id="A0A8A4TL55"/>
<keyword evidence="4" id="KW-1185">Reference proteome</keyword>
<organism evidence="3 4">
    <name type="scientific">Sulfidibacter corallicola</name>
    <dbReference type="NCBI Taxonomy" id="2818388"/>
    <lineage>
        <taxon>Bacteria</taxon>
        <taxon>Pseudomonadati</taxon>
        <taxon>Acidobacteriota</taxon>
        <taxon>Holophagae</taxon>
        <taxon>Acanthopleuribacterales</taxon>
        <taxon>Acanthopleuribacteraceae</taxon>
        <taxon>Sulfidibacter</taxon>
    </lineage>
</organism>
<evidence type="ECO:0000256" key="1">
    <source>
        <dbReference type="ARBA" id="ARBA00008522"/>
    </source>
</evidence>
<name>A0A8A4TL55_SULCO</name>
<dbReference type="EMBL" id="CP071793">
    <property type="protein sequence ID" value="QTD49852.1"/>
    <property type="molecule type" value="Genomic_DNA"/>
</dbReference>
<protein>
    <recommendedName>
        <fullName evidence="2">UPF0178 protein J3U87_30080</fullName>
    </recommendedName>
</protein>
<dbReference type="Proteomes" id="UP000663929">
    <property type="component" value="Chromosome"/>
</dbReference>
<sequence>MIIWVDADACPRAAKSLIYDAAERFSVDACLVANTDLRVPNSDFISTVVVGGSHDEADDFIAEHVVPGDIVITADIPLAARAVDGGAVGIDPRGQLYTEENVKSKLAMRNLLAGLRESGMQGGGPPPYNQKDRHKFATALDRLLTRQLQDR</sequence>
<evidence type="ECO:0000313" key="3">
    <source>
        <dbReference type="EMBL" id="QTD49852.1"/>
    </source>
</evidence>
<gene>
    <name evidence="3" type="ORF">J3U87_30080</name>
</gene>
<evidence type="ECO:0000256" key="2">
    <source>
        <dbReference type="HAMAP-Rule" id="MF_00489"/>
    </source>
</evidence>
<evidence type="ECO:0000313" key="4">
    <source>
        <dbReference type="Proteomes" id="UP000663929"/>
    </source>
</evidence>
<dbReference type="PANTHER" id="PTHR35146">
    <property type="entry name" value="UPF0178 PROTEIN YAII"/>
    <property type="match status" value="1"/>
</dbReference>
<comment type="similarity">
    <text evidence="1 2">Belongs to the UPF0178 family.</text>
</comment>
<dbReference type="PANTHER" id="PTHR35146:SF1">
    <property type="entry name" value="UPF0178 PROTEIN YAII"/>
    <property type="match status" value="1"/>
</dbReference>
<dbReference type="HAMAP" id="MF_00489">
    <property type="entry name" value="UPF0178"/>
    <property type="match status" value="1"/>
</dbReference>
<proteinExistence type="inferred from homology"/>
<dbReference type="NCBIfam" id="NF001095">
    <property type="entry name" value="PRK00124.1"/>
    <property type="match status" value="1"/>
</dbReference>
<dbReference type="CDD" id="cd18720">
    <property type="entry name" value="PIN_YqxD-like"/>
    <property type="match status" value="1"/>
</dbReference>
<dbReference type="InterPro" id="IPR003791">
    <property type="entry name" value="UPF0178"/>
</dbReference>
<dbReference type="KEGG" id="scor:J3U87_30080"/>
<accession>A0A8A4TL55</accession>